<accession>A0ACD1ACA5</accession>
<keyword evidence="1" id="KW-0032">Aminotransferase</keyword>
<dbReference type="EC" id="2.6.1.42" evidence="1"/>
<dbReference type="EMBL" id="CP042469">
    <property type="protein sequence ID" value="QOX63840.1"/>
    <property type="molecule type" value="Genomic_DNA"/>
</dbReference>
<protein>
    <submittedName>
        <fullName evidence="1">Branched-chain amino acid aminotransferase</fullName>
        <ecNumber evidence="1">2.6.1.42</ecNumber>
    </submittedName>
</protein>
<evidence type="ECO:0000313" key="1">
    <source>
        <dbReference type="EMBL" id="QOX63840.1"/>
    </source>
</evidence>
<sequence length="355" mass="39623">MNYEFKVTKTLSPKQKPDPDTLEFGKVFSDHMFVMNYTEGKGWHDGRVVPYAPITLDPAAAVLHYAQEMFEGLKAYKTKEGKILLFRPDMNAKRTTKTNDRICIPALDEELFVEAIKAVVRVDADWVPEKEGTSLYIRPFIIATEPFLGVRSAKEYLFMVILSPVGAYYKGGLAPTKIFVEDEYVRAAHGGTGYSKIGGNYVAGLKSQEKAHDKGYSQVLWLDGTERKYVEEIGTSNAFFVIDGEVITAPLEGTILPGITRDSVIHLLKDWGITVSERRLTIDEVYEAYDSGKLSEVFASGTAAVISPVGELCWKERKIQIHDGEIGELSQKLYDVLSGIQLGNVEDKFGWTVEV</sequence>
<keyword evidence="1" id="KW-0808">Transferase</keyword>
<proteinExistence type="predicted"/>
<dbReference type="Proteomes" id="UP000594014">
    <property type="component" value="Chromosome"/>
</dbReference>
<organism evidence="1 2">
    <name type="scientific">Anoxybacterium hadale</name>
    <dbReference type="NCBI Taxonomy" id="3408580"/>
    <lineage>
        <taxon>Bacteria</taxon>
        <taxon>Bacillati</taxon>
        <taxon>Bacillota</taxon>
        <taxon>Clostridia</taxon>
        <taxon>Peptostreptococcales</taxon>
        <taxon>Anaerovoracaceae</taxon>
        <taxon>Anoxybacterium</taxon>
    </lineage>
</organism>
<keyword evidence="2" id="KW-1185">Reference proteome</keyword>
<gene>
    <name evidence="1" type="ORF">FRZ06_11090</name>
</gene>
<reference evidence="1" key="1">
    <citation type="submission" date="2019-08" db="EMBL/GenBank/DDBJ databases">
        <title>Genome sequence of Clostridiales bacterium MT110.</title>
        <authorList>
            <person name="Cao J."/>
        </authorList>
    </citation>
    <scope>NUCLEOTIDE SEQUENCE</scope>
    <source>
        <strain evidence="1">MT110</strain>
    </source>
</reference>
<name>A0ACD1ACA5_9FIRM</name>
<evidence type="ECO:0000313" key="2">
    <source>
        <dbReference type="Proteomes" id="UP000594014"/>
    </source>
</evidence>